<proteinExistence type="predicted"/>
<dbReference type="EMBL" id="JABSTR010000009">
    <property type="protein sequence ID" value="KAH9379330.1"/>
    <property type="molecule type" value="Genomic_DNA"/>
</dbReference>
<keyword evidence="3" id="KW-1185">Reference proteome</keyword>
<feature type="compositionally biased region" description="Low complexity" evidence="1">
    <location>
        <begin position="13"/>
        <end position="25"/>
    </location>
</feature>
<gene>
    <name evidence="2" type="ORF">HPB48_008003</name>
</gene>
<evidence type="ECO:0000313" key="3">
    <source>
        <dbReference type="Proteomes" id="UP000821853"/>
    </source>
</evidence>
<comment type="caution">
    <text evidence="2">The sequence shown here is derived from an EMBL/GenBank/DDBJ whole genome shotgun (WGS) entry which is preliminary data.</text>
</comment>
<evidence type="ECO:0000313" key="2">
    <source>
        <dbReference type="EMBL" id="KAH9379330.1"/>
    </source>
</evidence>
<feature type="region of interest" description="Disordered" evidence="1">
    <location>
        <begin position="303"/>
        <end position="325"/>
    </location>
</feature>
<dbReference type="VEuPathDB" id="VectorBase:HLOH_057501"/>
<protein>
    <recommendedName>
        <fullName evidence="4">CCHC-type domain-containing protein</fullName>
    </recommendedName>
</protein>
<feature type="compositionally biased region" description="Basic residues" evidence="1">
    <location>
        <begin position="311"/>
        <end position="324"/>
    </location>
</feature>
<dbReference type="OrthoDB" id="6512148at2759"/>
<organism evidence="2 3">
    <name type="scientific">Haemaphysalis longicornis</name>
    <name type="common">Bush tick</name>
    <dbReference type="NCBI Taxonomy" id="44386"/>
    <lineage>
        <taxon>Eukaryota</taxon>
        <taxon>Metazoa</taxon>
        <taxon>Ecdysozoa</taxon>
        <taxon>Arthropoda</taxon>
        <taxon>Chelicerata</taxon>
        <taxon>Arachnida</taxon>
        <taxon>Acari</taxon>
        <taxon>Parasitiformes</taxon>
        <taxon>Ixodida</taxon>
        <taxon>Ixodoidea</taxon>
        <taxon>Ixodidae</taxon>
        <taxon>Haemaphysalinae</taxon>
        <taxon>Haemaphysalis</taxon>
    </lineage>
</organism>
<name>A0A9J6GV11_HAELO</name>
<dbReference type="AlphaFoldDB" id="A0A9J6GV11"/>
<reference evidence="2 3" key="1">
    <citation type="journal article" date="2020" name="Cell">
        <title>Large-Scale Comparative Analyses of Tick Genomes Elucidate Their Genetic Diversity and Vector Capacities.</title>
        <authorList>
            <consortium name="Tick Genome and Microbiome Consortium (TIGMIC)"/>
            <person name="Jia N."/>
            <person name="Wang J."/>
            <person name="Shi W."/>
            <person name="Du L."/>
            <person name="Sun Y."/>
            <person name="Zhan W."/>
            <person name="Jiang J.F."/>
            <person name="Wang Q."/>
            <person name="Zhang B."/>
            <person name="Ji P."/>
            <person name="Bell-Sakyi L."/>
            <person name="Cui X.M."/>
            <person name="Yuan T.T."/>
            <person name="Jiang B.G."/>
            <person name="Yang W.F."/>
            <person name="Lam T.T."/>
            <person name="Chang Q.C."/>
            <person name="Ding S.J."/>
            <person name="Wang X.J."/>
            <person name="Zhu J.G."/>
            <person name="Ruan X.D."/>
            <person name="Zhao L."/>
            <person name="Wei J.T."/>
            <person name="Ye R.Z."/>
            <person name="Que T.C."/>
            <person name="Du C.H."/>
            <person name="Zhou Y.H."/>
            <person name="Cheng J.X."/>
            <person name="Dai P.F."/>
            <person name="Guo W.B."/>
            <person name="Han X.H."/>
            <person name="Huang E.J."/>
            <person name="Li L.F."/>
            <person name="Wei W."/>
            <person name="Gao Y.C."/>
            <person name="Liu J.Z."/>
            <person name="Shao H.Z."/>
            <person name="Wang X."/>
            <person name="Wang C.C."/>
            <person name="Yang T.C."/>
            <person name="Huo Q.B."/>
            <person name="Li W."/>
            <person name="Chen H.Y."/>
            <person name="Chen S.E."/>
            <person name="Zhou L.G."/>
            <person name="Ni X.B."/>
            <person name="Tian J.H."/>
            <person name="Sheng Y."/>
            <person name="Liu T."/>
            <person name="Pan Y.S."/>
            <person name="Xia L.Y."/>
            <person name="Li J."/>
            <person name="Zhao F."/>
            <person name="Cao W.C."/>
        </authorList>
    </citation>
    <scope>NUCLEOTIDE SEQUENCE [LARGE SCALE GENOMIC DNA]</scope>
    <source>
        <strain evidence="2">HaeL-2018</strain>
    </source>
</reference>
<evidence type="ECO:0008006" key="4">
    <source>
        <dbReference type="Google" id="ProtNLM"/>
    </source>
</evidence>
<dbReference type="Proteomes" id="UP000821853">
    <property type="component" value="Unassembled WGS sequence"/>
</dbReference>
<evidence type="ECO:0000256" key="1">
    <source>
        <dbReference type="SAM" id="MobiDB-lite"/>
    </source>
</evidence>
<accession>A0A9J6GV11</accession>
<sequence length="396" mass="43675">MGDNEPARPPDPAQQSASSPLPAADNLESLRCQESSEGSMTEEMDSDSEFTVITGRRLNRKFGRTSMTSEKMAGLTTGPKVFTVGYVPVKEIDNLNTLNRQKLTEYFRRVPVNQVNEIQINARLNVLTVDVTTDGIIENFKAITGLRNFEVRLLLAHGKGTTTGVISDLDQEINGSDLVQLLSSTVRILDIHRIGRSRCVKVVFQCDSLPASVKVGYVRHRVRPYLSWLLQCHKCQNLGHVSAACKNAAACKRCGDAHDHVNWKGTLICANCSGPLEATSTECQKLMYERRVLRTMVRDNSTHREAAASVRTRRRSSRCRRRQSRSIPRPGYLKITAAPPLAPPAQLLTHENPRLLPVPLRRANIASGTVSADDWPPLPQTASAANTSAIVVNGPH</sequence>
<feature type="region of interest" description="Disordered" evidence="1">
    <location>
        <begin position="1"/>
        <end position="49"/>
    </location>
</feature>